<keyword evidence="1" id="KW-0812">Transmembrane</keyword>
<dbReference type="EMBL" id="RAWG01000422">
    <property type="protein sequence ID" value="RKH32168.1"/>
    <property type="molecule type" value="Genomic_DNA"/>
</dbReference>
<keyword evidence="1" id="KW-1133">Transmembrane helix</keyword>
<accession>A0A3A8MI85</accession>
<dbReference type="AlphaFoldDB" id="A0A3A8MI85"/>
<dbReference type="RefSeq" id="WP_120630002.1">
    <property type="nucleotide sequence ID" value="NZ_RAWG01000422.1"/>
</dbReference>
<evidence type="ECO:0000256" key="1">
    <source>
        <dbReference type="SAM" id="Phobius"/>
    </source>
</evidence>
<proteinExistence type="predicted"/>
<gene>
    <name evidence="2" type="ORF">D7X12_37580</name>
</gene>
<comment type="caution">
    <text evidence="2">The sequence shown here is derived from an EMBL/GenBank/DDBJ whole genome shotgun (WGS) entry which is preliminary data.</text>
</comment>
<evidence type="ECO:0008006" key="4">
    <source>
        <dbReference type="Google" id="ProtNLM"/>
    </source>
</evidence>
<feature type="transmembrane region" description="Helical" evidence="1">
    <location>
        <begin position="6"/>
        <end position="27"/>
    </location>
</feature>
<keyword evidence="3" id="KW-1185">Reference proteome</keyword>
<evidence type="ECO:0000313" key="3">
    <source>
        <dbReference type="Proteomes" id="UP000273405"/>
    </source>
</evidence>
<reference evidence="3" key="1">
    <citation type="submission" date="2018-09" db="EMBL/GenBank/DDBJ databases">
        <authorList>
            <person name="Livingstone P.G."/>
            <person name="Whitworth D.E."/>
        </authorList>
    </citation>
    <scope>NUCLEOTIDE SEQUENCE [LARGE SCALE GENOMIC DNA]</scope>
    <source>
        <strain evidence="3">CA040B</strain>
    </source>
</reference>
<dbReference type="OrthoDB" id="5381380at2"/>
<dbReference type="Proteomes" id="UP000273405">
    <property type="component" value="Unassembled WGS sequence"/>
</dbReference>
<keyword evidence="1" id="KW-0472">Membrane</keyword>
<protein>
    <recommendedName>
        <fullName evidence="4">DUF2378 family protein</fullName>
    </recommendedName>
</protein>
<name>A0A3A8MI85_9BACT</name>
<sequence>MAGQLLGAYFKAVIGSMLGASTTLLFPQQRKRIDAMRDDAWYEWDEYVAMAAEFHAKLGDLTLGAIGQSSALKTLPLSQAAGFNTLEKVFGNFDALTREVVRALPPAESIRTVLFTRDQVVLESDTRLPPALLTGVFRGFLLGFGKVVTTEQVERRGSTVRFTLGFV</sequence>
<evidence type="ECO:0000313" key="2">
    <source>
        <dbReference type="EMBL" id="RKH32168.1"/>
    </source>
</evidence>
<organism evidence="2 3">
    <name type="scientific">Corallococcus sicarius</name>
    <dbReference type="NCBI Taxonomy" id="2316726"/>
    <lineage>
        <taxon>Bacteria</taxon>
        <taxon>Pseudomonadati</taxon>
        <taxon>Myxococcota</taxon>
        <taxon>Myxococcia</taxon>
        <taxon>Myxococcales</taxon>
        <taxon>Cystobacterineae</taxon>
        <taxon>Myxococcaceae</taxon>
        <taxon>Corallococcus</taxon>
    </lineage>
</organism>